<feature type="transmembrane region" description="Helical" evidence="2">
    <location>
        <begin position="213"/>
        <end position="233"/>
    </location>
</feature>
<gene>
    <name evidence="3" type="ORF">GGQ89_001834</name>
</gene>
<protein>
    <recommendedName>
        <fullName evidence="5">Tetratricopeptide repeat protein</fullName>
    </recommendedName>
</protein>
<keyword evidence="2" id="KW-0472">Membrane</keyword>
<keyword evidence="4" id="KW-1185">Reference proteome</keyword>
<evidence type="ECO:0000313" key="4">
    <source>
        <dbReference type="Proteomes" id="UP000584663"/>
    </source>
</evidence>
<dbReference type="RefSeq" id="WP_206362718.1">
    <property type="nucleotide sequence ID" value="NZ_JAFHKU010000123.1"/>
</dbReference>
<keyword evidence="2" id="KW-1133">Transmembrane helix</keyword>
<organism evidence="3 4">
    <name type="scientific">Sphingomonas yabuuchiae</name>
    <dbReference type="NCBI Taxonomy" id="172044"/>
    <lineage>
        <taxon>Bacteria</taxon>
        <taxon>Pseudomonadati</taxon>
        <taxon>Pseudomonadota</taxon>
        <taxon>Alphaproteobacteria</taxon>
        <taxon>Sphingomonadales</taxon>
        <taxon>Sphingomonadaceae</taxon>
        <taxon>Sphingomonas</taxon>
    </lineage>
</organism>
<dbReference type="PROSITE" id="PS50005">
    <property type="entry name" value="TPR"/>
    <property type="match status" value="1"/>
</dbReference>
<accession>A0ABR6KAP9</accession>
<dbReference type="Gene3D" id="1.25.40.10">
    <property type="entry name" value="Tetratricopeptide repeat domain"/>
    <property type="match status" value="1"/>
</dbReference>
<reference evidence="3 4" key="1">
    <citation type="submission" date="2020-08" db="EMBL/GenBank/DDBJ databases">
        <title>Genomic Encyclopedia of Type Strains, Phase IV (KMG-IV): sequencing the most valuable type-strain genomes for metagenomic binning, comparative biology and taxonomic classification.</title>
        <authorList>
            <person name="Goeker M."/>
        </authorList>
    </citation>
    <scope>NUCLEOTIDE SEQUENCE [LARGE SCALE GENOMIC DNA]</scope>
    <source>
        <strain evidence="3 4">DSM 14562</strain>
    </source>
</reference>
<dbReference type="EMBL" id="JACHNX010000006">
    <property type="protein sequence ID" value="MBB4609612.1"/>
    <property type="molecule type" value="Genomic_DNA"/>
</dbReference>
<keyword evidence="2" id="KW-0812">Transmembrane</keyword>
<dbReference type="SUPFAM" id="SSF48452">
    <property type="entry name" value="TPR-like"/>
    <property type="match status" value="1"/>
</dbReference>
<dbReference type="Proteomes" id="UP000584663">
    <property type="component" value="Unassembled WGS sequence"/>
</dbReference>
<keyword evidence="1" id="KW-0802">TPR repeat</keyword>
<comment type="caution">
    <text evidence="3">The sequence shown here is derived from an EMBL/GenBank/DDBJ whole genome shotgun (WGS) entry which is preliminary data.</text>
</comment>
<evidence type="ECO:0000313" key="3">
    <source>
        <dbReference type="EMBL" id="MBB4609612.1"/>
    </source>
</evidence>
<dbReference type="InterPro" id="IPR019734">
    <property type="entry name" value="TPR_rpt"/>
</dbReference>
<evidence type="ECO:0000256" key="2">
    <source>
        <dbReference type="SAM" id="Phobius"/>
    </source>
</evidence>
<feature type="repeat" description="TPR" evidence="1">
    <location>
        <begin position="8"/>
        <end position="41"/>
    </location>
</feature>
<sequence length="237" mass="25172">MAQGQSNIPNLLGMARTAVEAGNDEEAIAYFNRVLEADPTVSEAWWGKGLAVARLSSLKNIRLRETAVAFGHAIGTAADDEKPGIASQAAAELTKLGSTIFTNAQLHWREFRTTDGAWSTCVNAGLEVIEALQTIQKWQPGYVPAQLEIVTICVTLLNQGVGPKLDAQCRETLDQTVADIQVQDPEYVPPALAAESAAAKEARAVEAKANSDAIGYVVLFIVLIVGGIITAMARAKG</sequence>
<proteinExistence type="predicted"/>
<evidence type="ECO:0000256" key="1">
    <source>
        <dbReference type="PROSITE-ProRule" id="PRU00339"/>
    </source>
</evidence>
<name>A0ABR6KAP9_9SPHN</name>
<evidence type="ECO:0008006" key="5">
    <source>
        <dbReference type="Google" id="ProtNLM"/>
    </source>
</evidence>
<dbReference type="InterPro" id="IPR011990">
    <property type="entry name" value="TPR-like_helical_dom_sf"/>
</dbReference>